<evidence type="ECO:0000313" key="8">
    <source>
        <dbReference type="EMBL" id="CAL5053898.1"/>
    </source>
</evidence>
<dbReference type="SMART" id="SM00380">
    <property type="entry name" value="AP2"/>
    <property type="match status" value="1"/>
</dbReference>
<dbReference type="AlphaFoldDB" id="A0ABC9ECB0"/>
<dbReference type="InterPro" id="IPR016177">
    <property type="entry name" value="DNA-bd_dom_sf"/>
</dbReference>
<dbReference type="PROSITE" id="PS51032">
    <property type="entry name" value="AP2_ERF"/>
    <property type="match status" value="1"/>
</dbReference>
<protein>
    <recommendedName>
        <fullName evidence="7">AP2/ERF domain-containing protein</fullName>
    </recommendedName>
</protein>
<feature type="region of interest" description="Disordered" evidence="6">
    <location>
        <begin position="196"/>
        <end position="243"/>
    </location>
</feature>
<dbReference type="GO" id="GO:0005634">
    <property type="term" value="C:nucleus"/>
    <property type="evidence" value="ECO:0007669"/>
    <property type="project" value="UniProtKB-SubCell"/>
</dbReference>
<dbReference type="InterPro" id="IPR036955">
    <property type="entry name" value="AP2/ERF_dom_sf"/>
</dbReference>
<dbReference type="PANTHER" id="PTHR31677:SF157">
    <property type="entry name" value="AP2_ERF DOMAIN-CONTAINING PROTEIN"/>
    <property type="match status" value="1"/>
</dbReference>
<evidence type="ECO:0000256" key="2">
    <source>
        <dbReference type="ARBA" id="ARBA00023015"/>
    </source>
</evidence>
<accession>A0ABC9ECB0</accession>
<name>A0ABC9ECB0_9POAL</name>
<gene>
    <name evidence="8" type="ORF">URODEC1_LOCUS93492</name>
</gene>
<sequence>MQSGSVIELAREAAAAARAEQRGAPLGRKFRGVQKRGRRYAATLWNPYEKKAMWLGSYETPVEAAHAYDAAARRVLGRWARPNFPDPASVAAEAGPAAAPPAQPQGPIIHLAPAPAAAVAQQQQQPAAPAIPLHRAAAPPILRLFYRPGIGLFAVPFVVPPGAYYVPWLNNVSAVPNHPVSTALSSAAPVDAASQSGGSAAAAAGEPERRELPASPATATAVEPVVGDNFTGIDGASSSAARP</sequence>
<evidence type="ECO:0000259" key="7">
    <source>
        <dbReference type="PROSITE" id="PS51032"/>
    </source>
</evidence>
<evidence type="ECO:0000256" key="6">
    <source>
        <dbReference type="SAM" id="MobiDB-lite"/>
    </source>
</evidence>
<comment type="subcellular location">
    <subcellularLocation>
        <location evidence="1">Nucleus</location>
    </subcellularLocation>
</comment>
<keyword evidence="4" id="KW-0804">Transcription</keyword>
<dbReference type="Proteomes" id="UP001497457">
    <property type="component" value="Chromosome 36b"/>
</dbReference>
<evidence type="ECO:0000256" key="3">
    <source>
        <dbReference type="ARBA" id="ARBA00023125"/>
    </source>
</evidence>
<evidence type="ECO:0000256" key="4">
    <source>
        <dbReference type="ARBA" id="ARBA00023163"/>
    </source>
</evidence>
<evidence type="ECO:0000313" key="9">
    <source>
        <dbReference type="Proteomes" id="UP001497457"/>
    </source>
</evidence>
<proteinExistence type="predicted"/>
<evidence type="ECO:0000256" key="5">
    <source>
        <dbReference type="ARBA" id="ARBA00023242"/>
    </source>
</evidence>
<dbReference type="PANTHER" id="PTHR31677">
    <property type="entry name" value="AP2 DOMAIN CLASS TRANSCRIPTION FACTOR"/>
    <property type="match status" value="1"/>
</dbReference>
<feature type="domain" description="AP2/ERF" evidence="7">
    <location>
        <begin position="20"/>
        <end position="85"/>
    </location>
</feature>
<keyword evidence="5" id="KW-0539">Nucleus</keyword>
<reference evidence="9" key="1">
    <citation type="submission" date="2024-06" db="EMBL/GenBank/DDBJ databases">
        <authorList>
            <person name="Ryan C."/>
        </authorList>
    </citation>
    <scope>NUCLEOTIDE SEQUENCE [LARGE SCALE GENOMIC DNA]</scope>
</reference>
<dbReference type="SUPFAM" id="SSF54171">
    <property type="entry name" value="DNA-binding domain"/>
    <property type="match status" value="1"/>
</dbReference>
<dbReference type="EMBL" id="OZ075146">
    <property type="protein sequence ID" value="CAL5053898.1"/>
    <property type="molecule type" value="Genomic_DNA"/>
</dbReference>
<organism evidence="8 9">
    <name type="scientific">Urochloa decumbens</name>
    <dbReference type="NCBI Taxonomy" id="240449"/>
    <lineage>
        <taxon>Eukaryota</taxon>
        <taxon>Viridiplantae</taxon>
        <taxon>Streptophyta</taxon>
        <taxon>Embryophyta</taxon>
        <taxon>Tracheophyta</taxon>
        <taxon>Spermatophyta</taxon>
        <taxon>Magnoliopsida</taxon>
        <taxon>Liliopsida</taxon>
        <taxon>Poales</taxon>
        <taxon>Poaceae</taxon>
        <taxon>PACMAD clade</taxon>
        <taxon>Panicoideae</taxon>
        <taxon>Panicodae</taxon>
        <taxon>Paniceae</taxon>
        <taxon>Melinidinae</taxon>
        <taxon>Urochloa</taxon>
    </lineage>
</organism>
<evidence type="ECO:0000256" key="1">
    <source>
        <dbReference type="ARBA" id="ARBA00004123"/>
    </source>
</evidence>
<keyword evidence="2" id="KW-0805">Transcription regulation</keyword>
<reference evidence="8 9" key="2">
    <citation type="submission" date="2024-10" db="EMBL/GenBank/DDBJ databases">
        <authorList>
            <person name="Ryan C."/>
        </authorList>
    </citation>
    <scope>NUCLEOTIDE SEQUENCE [LARGE SCALE GENOMIC DNA]</scope>
</reference>
<feature type="compositionally biased region" description="Low complexity" evidence="6">
    <location>
        <begin position="196"/>
        <end position="205"/>
    </location>
</feature>
<keyword evidence="3" id="KW-0238">DNA-binding</keyword>
<dbReference type="Gene3D" id="3.30.730.10">
    <property type="entry name" value="AP2/ERF domain"/>
    <property type="match status" value="1"/>
</dbReference>
<dbReference type="GO" id="GO:0003677">
    <property type="term" value="F:DNA binding"/>
    <property type="evidence" value="ECO:0007669"/>
    <property type="project" value="UniProtKB-KW"/>
</dbReference>
<dbReference type="InterPro" id="IPR001471">
    <property type="entry name" value="AP2/ERF_dom"/>
</dbReference>
<keyword evidence="9" id="KW-1185">Reference proteome</keyword>